<reference evidence="2" key="2">
    <citation type="submission" date="2025-08" db="UniProtKB">
        <authorList>
            <consortium name="Ensembl"/>
        </authorList>
    </citation>
    <scope>IDENTIFICATION</scope>
</reference>
<dbReference type="Proteomes" id="UP000694390">
    <property type="component" value="Chromosome 7"/>
</dbReference>
<evidence type="ECO:0000256" key="1">
    <source>
        <dbReference type="SAM" id="SignalP"/>
    </source>
</evidence>
<dbReference type="OrthoDB" id="4062651at2759"/>
<dbReference type="AlphaFoldDB" id="A0A8C4WMB3"/>
<keyword evidence="3" id="KW-1185">Reference proteome</keyword>
<dbReference type="GeneTree" id="ENSGT00940000160285"/>
<dbReference type="Ensembl" id="ENSGEVT00005018621.1">
    <property type="protein sequence ID" value="ENSGEVP00005017723.1"/>
    <property type="gene ID" value="ENSGEVG00005012567.1"/>
</dbReference>
<sequence length="161" mass="16784">HKQPAGQPPRLAPSLRHPGPMRWGLAVWVLLLPWLCAPGARPAAPAASERAAVARERFKVVFAPLVCKRTCLKGQCRDTCKQGSNMTLIGENGHSADTLTGSGFRVGEHCTGHRPGHGGGTAGVGSYVKRGIGGFGCPGRGLSCTGDGGAVWGRRRTGEPL</sequence>
<evidence type="ECO:0000313" key="2">
    <source>
        <dbReference type="Ensembl" id="ENSGEVP00005017723.1"/>
    </source>
</evidence>
<organism evidence="2 3">
    <name type="scientific">Gopherus evgoodei</name>
    <name type="common">Goodes thornscrub tortoise</name>
    <dbReference type="NCBI Taxonomy" id="1825980"/>
    <lineage>
        <taxon>Eukaryota</taxon>
        <taxon>Metazoa</taxon>
        <taxon>Chordata</taxon>
        <taxon>Craniata</taxon>
        <taxon>Vertebrata</taxon>
        <taxon>Euteleostomi</taxon>
        <taxon>Archelosauria</taxon>
        <taxon>Testudinata</taxon>
        <taxon>Testudines</taxon>
        <taxon>Cryptodira</taxon>
        <taxon>Durocryptodira</taxon>
        <taxon>Testudinoidea</taxon>
        <taxon>Testudinidae</taxon>
        <taxon>Gopherus</taxon>
    </lineage>
</organism>
<protein>
    <submittedName>
        <fullName evidence="2">Uncharacterized protein</fullName>
    </submittedName>
</protein>
<evidence type="ECO:0000313" key="3">
    <source>
        <dbReference type="Proteomes" id="UP000694390"/>
    </source>
</evidence>
<proteinExistence type="predicted"/>
<feature type="chain" id="PRO_5034241643" evidence="1">
    <location>
        <begin position="40"/>
        <end position="161"/>
    </location>
</feature>
<reference evidence="2" key="3">
    <citation type="submission" date="2025-09" db="UniProtKB">
        <authorList>
            <consortium name="Ensembl"/>
        </authorList>
    </citation>
    <scope>IDENTIFICATION</scope>
</reference>
<feature type="signal peptide" evidence="1">
    <location>
        <begin position="1"/>
        <end position="39"/>
    </location>
</feature>
<name>A0A8C4WMB3_9SAUR</name>
<accession>A0A8C4WMB3</accession>
<keyword evidence="1" id="KW-0732">Signal</keyword>
<reference evidence="2" key="1">
    <citation type="submission" date="2019-06" db="EMBL/GenBank/DDBJ databases">
        <title>G10K-VGP Goodes thornscrub tortoise genome, primary haplotype.</title>
        <authorList>
            <person name="Murphy B."/>
            <person name="Edwards T."/>
            <person name="Rhie A."/>
            <person name="Koren S."/>
            <person name="Phillippy A."/>
            <person name="Fedrigo O."/>
            <person name="Haase B."/>
            <person name="Mountcastle J."/>
            <person name="Lewin H."/>
            <person name="Damas J."/>
            <person name="Howe K."/>
            <person name="Formenti G."/>
            <person name="Myers G."/>
            <person name="Durbin R."/>
            <person name="Jarvis E.D."/>
        </authorList>
    </citation>
    <scope>NUCLEOTIDE SEQUENCE [LARGE SCALE GENOMIC DNA]</scope>
</reference>